<dbReference type="PROSITE" id="PS50850">
    <property type="entry name" value="MFS"/>
    <property type="match status" value="1"/>
</dbReference>
<feature type="transmembrane region" description="Helical" evidence="6">
    <location>
        <begin position="412"/>
        <end position="429"/>
    </location>
</feature>
<evidence type="ECO:0000313" key="9">
    <source>
        <dbReference type="Proteomes" id="UP000800041"/>
    </source>
</evidence>
<dbReference type="GO" id="GO:0022857">
    <property type="term" value="F:transmembrane transporter activity"/>
    <property type="evidence" value="ECO:0007669"/>
    <property type="project" value="InterPro"/>
</dbReference>
<comment type="subcellular location">
    <subcellularLocation>
        <location evidence="1">Membrane</location>
        <topology evidence="1">Multi-pass membrane protein</topology>
    </subcellularLocation>
</comment>
<evidence type="ECO:0000256" key="3">
    <source>
        <dbReference type="ARBA" id="ARBA00022989"/>
    </source>
</evidence>
<dbReference type="GO" id="GO:0016020">
    <property type="term" value="C:membrane"/>
    <property type="evidence" value="ECO:0007669"/>
    <property type="project" value="UniProtKB-SubCell"/>
</dbReference>
<dbReference type="AlphaFoldDB" id="A0A6G1GTW4"/>
<feature type="transmembrane region" description="Helical" evidence="6">
    <location>
        <begin position="302"/>
        <end position="321"/>
    </location>
</feature>
<feature type="transmembrane region" description="Helical" evidence="6">
    <location>
        <begin position="171"/>
        <end position="188"/>
    </location>
</feature>
<dbReference type="Proteomes" id="UP000800041">
    <property type="component" value="Unassembled WGS sequence"/>
</dbReference>
<protein>
    <submittedName>
        <fullName evidence="8">MFS general substrate transporter</fullName>
    </submittedName>
</protein>
<evidence type="ECO:0000256" key="5">
    <source>
        <dbReference type="SAM" id="MobiDB-lite"/>
    </source>
</evidence>
<evidence type="ECO:0000256" key="4">
    <source>
        <dbReference type="ARBA" id="ARBA00023136"/>
    </source>
</evidence>
<evidence type="ECO:0000313" key="8">
    <source>
        <dbReference type="EMBL" id="KAF1984244.1"/>
    </source>
</evidence>
<feature type="compositionally biased region" description="Polar residues" evidence="5">
    <location>
        <begin position="74"/>
        <end position="88"/>
    </location>
</feature>
<feature type="transmembrane region" description="Helical" evidence="6">
    <location>
        <begin position="436"/>
        <end position="456"/>
    </location>
</feature>
<feature type="transmembrane region" description="Helical" evidence="6">
    <location>
        <begin position="371"/>
        <end position="392"/>
    </location>
</feature>
<reference evidence="8" key="1">
    <citation type="journal article" date="2020" name="Stud. Mycol.">
        <title>101 Dothideomycetes genomes: a test case for predicting lifestyles and emergence of pathogens.</title>
        <authorList>
            <person name="Haridas S."/>
            <person name="Albert R."/>
            <person name="Binder M."/>
            <person name="Bloem J."/>
            <person name="Labutti K."/>
            <person name="Salamov A."/>
            <person name="Andreopoulos B."/>
            <person name="Baker S."/>
            <person name="Barry K."/>
            <person name="Bills G."/>
            <person name="Bluhm B."/>
            <person name="Cannon C."/>
            <person name="Castanera R."/>
            <person name="Culley D."/>
            <person name="Daum C."/>
            <person name="Ezra D."/>
            <person name="Gonzalez J."/>
            <person name="Henrissat B."/>
            <person name="Kuo A."/>
            <person name="Liang C."/>
            <person name="Lipzen A."/>
            <person name="Lutzoni F."/>
            <person name="Magnuson J."/>
            <person name="Mondo S."/>
            <person name="Nolan M."/>
            <person name="Ohm R."/>
            <person name="Pangilinan J."/>
            <person name="Park H.-J."/>
            <person name="Ramirez L."/>
            <person name="Alfaro M."/>
            <person name="Sun H."/>
            <person name="Tritt A."/>
            <person name="Yoshinaga Y."/>
            <person name="Zwiers L.-H."/>
            <person name="Turgeon B."/>
            <person name="Goodwin S."/>
            <person name="Spatafora J."/>
            <person name="Crous P."/>
            <person name="Grigoriev I."/>
        </authorList>
    </citation>
    <scope>NUCLEOTIDE SEQUENCE</scope>
    <source>
        <strain evidence="8">CBS 113979</strain>
    </source>
</reference>
<dbReference type="PANTHER" id="PTHR42718">
    <property type="entry name" value="MAJOR FACILITATOR SUPERFAMILY MULTIDRUG TRANSPORTER MFSC"/>
    <property type="match status" value="1"/>
</dbReference>
<dbReference type="SUPFAM" id="SSF103473">
    <property type="entry name" value="MFS general substrate transporter"/>
    <property type="match status" value="1"/>
</dbReference>
<feature type="region of interest" description="Disordered" evidence="5">
    <location>
        <begin position="65"/>
        <end position="90"/>
    </location>
</feature>
<dbReference type="InterPro" id="IPR020846">
    <property type="entry name" value="MFS_dom"/>
</dbReference>
<feature type="transmembrane region" description="Helical" evidence="6">
    <location>
        <begin position="539"/>
        <end position="561"/>
    </location>
</feature>
<dbReference type="Pfam" id="PF07690">
    <property type="entry name" value="MFS_1"/>
    <property type="match status" value="2"/>
</dbReference>
<feature type="transmembrane region" description="Helical" evidence="6">
    <location>
        <begin position="499"/>
        <end position="519"/>
    </location>
</feature>
<feature type="transmembrane region" description="Helical" evidence="6">
    <location>
        <begin position="262"/>
        <end position="282"/>
    </location>
</feature>
<sequence>MTTGRRKPFDEESSTTRAPEQNPRRSLRYSNYVVAPASAYTCKTLHELVSELDFKGGLSIHSLEDPRRKEFSPSPLSSDDSKGTSETLINPPDGGLSSAHEIAFITLVCSAQFLSLSALSQTVAPLLILGDAFNVHDPGHLSWFTAAFSMTLGAFILPAGRIGDMYGHKNVFIFGWVWFAALSLIAGFSYKSGYIMLVICRGLQGIGPAFTVPNAMALIGRTFPMGMKRNIVFSLLGACGPVGVATGAAITAVFAQLAWWPWSFWSLAIVCTIVACLSFFIIPSEKQERHDPTKRLLQPPTFDTWGAITGVTGLIFLNFALNQAPIVSWSTTYIPILFGVSILLLILFFYIELCISSQPLIPLRQLDPSAALALACVAAGWLSHGIWSYYFFLLLQTIRGHSALLSSAEHSPVAFVGVIAALGTGILLFKQKVSVAVVMLISMLAFFASIILLALVPAEQNYWIQSFLSMLIAPFGMNLSFPAGTILLSNAMPREHQGIAASLVATVVNYSIATGLGLAGSVNESVTVRTGDMLTGYRAAWWLGTGFAGMGVVIAAAFVVLDEVRKRHRSIEIEEK</sequence>
<keyword evidence="3 6" id="KW-1133">Transmembrane helix</keyword>
<feature type="transmembrane region" description="Helical" evidence="6">
    <location>
        <begin position="140"/>
        <end position="159"/>
    </location>
</feature>
<feature type="region of interest" description="Disordered" evidence="5">
    <location>
        <begin position="1"/>
        <end position="27"/>
    </location>
</feature>
<dbReference type="PANTHER" id="PTHR42718:SF1">
    <property type="entry name" value="LOW AFFINITY AMMONIUM TRANSPORTER"/>
    <property type="match status" value="1"/>
</dbReference>
<keyword evidence="9" id="KW-1185">Reference proteome</keyword>
<evidence type="ECO:0000259" key="7">
    <source>
        <dbReference type="PROSITE" id="PS50850"/>
    </source>
</evidence>
<feature type="transmembrane region" description="Helical" evidence="6">
    <location>
        <begin position="333"/>
        <end position="351"/>
    </location>
</feature>
<evidence type="ECO:0000256" key="1">
    <source>
        <dbReference type="ARBA" id="ARBA00004141"/>
    </source>
</evidence>
<accession>A0A6G1GTW4</accession>
<gene>
    <name evidence="8" type="ORF">K402DRAFT_406212</name>
</gene>
<dbReference type="Gene3D" id="1.20.1250.20">
    <property type="entry name" value="MFS general substrate transporter like domains"/>
    <property type="match status" value="2"/>
</dbReference>
<evidence type="ECO:0000256" key="2">
    <source>
        <dbReference type="ARBA" id="ARBA00022692"/>
    </source>
</evidence>
<feature type="domain" description="Major facilitator superfamily (MFS) profile" evidence="7">
    <location>
        <begin position="101"/>
        <end position="569"/>
    </location>
</feature>
<dbReference type="InterPro" id="IPR036259">
    <property type="entry name" value="MFS_trans_sf"/>
</dbReference>
<keyword evidence="4 6" id="KW-0472">Membrane</keyword>
<name>A0A6G1GTW4_9PEZI</name>
<dbReference type="OrthoDB" id="2428527at2759"/>
<dbReference type="EMBL" id="ML977169">
    <property type="protein sequence ID" value="KAF1984244.1"/>
    <property type="molecule type" value="Genomic_DNA"/>
</dbReference>
<keyword evidence="2 6" id="KW-0812">Transmembrane</keyword>
<dbReference type="CDD" id="cd17476">
    <property type="entry name" value="MFS_Amf1_MDR_like"/>
    <property type="match status" value="1"/>
</dbReference>
<feature type="transmembrane region" description="Helical" evidence="6">
    <location>
        <begin position="231"/>
        <end position="256"/>
    </location>
</feature>
<evidence type="ECO:0000256" key="6">
    <source>
        <dbReference type="SAM" id="Phobius"/>
    </source>
</evidence>
<dbReference type="InterPro" id="IPR011701">
    <property type="entry name" value="MFS"/>
</dbReference>
<proteinExistence type="predicted"/>
<feature type="transmembrane region" description="Helical" evidence="6">
    <location>
        <begin position="462"/>
        <end position="487"/>
    </location>
</feature>
<organism evidence="8 9">
    <name type="scientific">Aulographum hederae CBS 113979</name>
    <dbReference type="NCBI Taxonomy" id="1176131"/>
    <lineage>
        <taxon>Eukaryota</taxon>
        <taxon>Fungi</taxon>
        <taxon>Dikarya</taxon>
        <taxon>Ascomycota</taxon>
        <taxon>Pezizomycotina</taxon>
        <taxon>Dothideomycetes</taxon>
        <taxon>Pleosporomycetidae</taxon>
        <taxon>Aulographales</taxon>
        <taxon>Aulographaceae</taxon>
    </lineage>
</organism>